<organism evidence="1 2">
    <name type="scientific">Photobacterium aphoticum</name>
    <dbReference type="NCBI Taxonomy" id="754436"/>
    <lineage>
        <taxon>Bacteria</taxon>
        <taxon>Pseudomonadati</taxon>
        <taxon>Pseudomonadota</taxon>
        <taxon>Gammaproteobacteria</taxon>
        <taxon>Vibrionales</taxon>
        <taxon>Vibrionaceae</taxon>
        <taxon>Photobacterium</taxon>
    </lineage>
</organism>
<dbReference type="InterPro" id="IPR018654">
    <property type="entry name" value="YjhX_toxin"/>
</dbReference>
<comment type="caution">
    <text evidence="1">The sequence shown here is derived from an EMBL/GenBank/DDBJ whole genome shotgun (WGS) entry which is preliminary data.</text>
</comment>
<keyword evidence="2" id="KW-1185">Reference proteome</keyword>
<dbReference type="PATRIC" id="fig|754436.4.peg.1829"/>
<reference evidence="1 2" key="1">
    <citation type="submission" date="2015-05" db="EMBL/GenBank/DDBJ databases">
        <title>Photobacterium galathea sp. nov.</title>
        <authorList>
            <person name="Machado H."/>
            <person name="Gram L."/>
        </authorList>
    </citation>
    <scope>NUCLEOTIDE SEQUENCE [LARGE SCALE GENOMIC DNA]</scope>
    <source>
        <strain evidence="1 2">DSM 25995</strain>
    </source>
</reference>
<name>A0A0J1GPE8_9GAMM</name>
<dbReference type="Proteomes" id="UP000036426">
    <property type="component" value="Unassembled WGS sequence"/>
</dbReference>
<dbReference type="OrthoDB" id="7204880at2"/>
<sequence>MNLSKHEQRVLHVLALGGEIQYSRNGSSKINEIACFSREGHILADCTIEIFQRLKNKKLIRSKNSAPYRITALGASSVKSQMFQR</sequence>
<evidence type="ECO:0000313" key="1">
    <source>
        <dbReference type="EMBL" id="KLV01284.1"/>
    </source>
</evidence>
<proteinExistence type="predicted"/>
<evidence type="ECO:0000313" key="2">
    <source>
        <dbReference type="Proteomes" id="UP000036426"/>
    </source>
</evidence>
<dbReference type="NCBIfam" id="NF010240">
    <property type="entry name" value="PRK13687.1"/>
    <property type="match status" value="1"/>
</dbReference>
<dbReference type="Pfam" id="PF09857">
    <property type="entry name" value="YjhX_toxin"/>
    <property type="match status" value="1"/>
</dbReference>
<accession>A0A0J1GPE8</accession>
<gene>
    <name evidence="1" type="ORF">ABT58_08675</name>
</gene>
<protein>
    <submittedName>
        <fullName evidence="1">Uncharacterized protein</fullName>
    </submittedName>
</protein>
<dbReference type="AlphaFoldDB" id="A0A0J1GPE8"/>
<dbReference type="EMBL" id="LDOV01000016">
    <property type="protein sequence ID" value="KLV01284.1"/>
    <property type="molecule type" value="Genomic_DNA"/>
</dbReference>
<dbReference type="RefSeq" id="WP_047874081.1">
    <property type="nucleotide sequence ID" value="NZ_BMYC01000009.1"/>
</dbReference>